<feature type="compositionally biased region" description="Low complexity" evidence="1">
    <location>
        <begin position="938"/>
        <end position="952"/>
    </location>
</feature>
<evidence type="ECO:0000313" key="4">
    <source>
        <dbReference type="Proteomes" id="UP000195402"/>
    </source>
</evidence>
<feature type="compositionally biased region" description="Basic and acidic residues" evidence="1">
    <location>
        <begin position="999"/>
        <end position="1016"/>
    </location>
</feature>
<dbReference type="OrthoDB" id="419432at2759"/>
<feature type="region of interest" description="Disordered" evidence="1">
    <location>
        <begin position="580"/>
        <end position="600"/>
    </location>
</feature>
<name>A0A200PTJ7_MACCD</name>
<dbReference type="OMA" id="RNWQKSI"/>
<dbReference type="FunCoup" id="A0A200PTJ7">
    <property type="interactions" value="1099"/>
</dbReference>
<dbReference type="Proteomes" id="UP000195402">
    <property type="component" value="Unassembled WGS sequence"/>
</dbReference>
<protein>
    <recommendedName>
        <fullName evidence="2">EDRF1 N-terminal domain-containing protein</fullName>
    </recommendedName>
</protein>
<keyword evidence="4" id="KW-1185">Reference proteome</keyword>
<feature type="domain" description="EDRF1 N-terminal" evidence="2">
    <location>
        <begin position="311"/>
        <end position="587"/>
    </location>
</feature>
<feature type="region of interest" description="Disordered" evidence="1">
    <location>
        <begin position="290"/>
        <end position="312"/>
    </location>
</feature>
<dbReference type="PANTHER" id="PTHR15000:SF1">
    <property type="entry name" value="ERYTHROID DIFFERENTIATION-RELATED FACTOR 1"/>
    <property type="match status" value="1"/>
</dbReference>
<dbReference type="Pfam" id="PF23788">
    <property type="entry name" value="EDRF1_N"/>
    <property type="match status" value="2"/>
</dbReference>
<comment type="caution">
    <text evidence="3">The sequence shown here is derived from an EMBL/GenBank/DDBJ whole genome shotgun (WGS) entry which is preliminary data.</text>
</comment>
<dbReference type="EMBL" id="MVGT01004063">
    <property type="protein sequence ID" value="OVA01534.1"/>
    <property type="molecule type" value="Genomic_DNA"/>
</dbReference>
<dbReference type="STRING" id="56857.A0A200PTJ7"/>
<evidence type="ECO:0000259" key="2">
    <source>
        <dbReference type="Pfam" id="PF23788"/>
    </source>
</evidence>
<evidence type="ECO:0000256" key="1">
    <source>
        <dbReference type="SAM" id="MobiDB-lite"/>
    </source>
</evidence>
<accession>A0A200PTJ7</accession>
<proteinExistence type="predicted"/>
<feature type="region of interest" description="Disordered" evidence="1">
    <location>
        <begin position="938"/>
        <end position="1020"/>
    </location>
</feature>
<sequence length="1482" mass="164306">MDSSSADGCSSSSSTSWGELQCVGRLEIVRPKPVGFLCGTLPVPTDEAFNHAFNSALIPSSSSSSVKAPRYRMLPTETDLNTPPLLPNLHEKDFPVAAVHSRVSSTGADLHRDSSTINQNLARKSEALAVYGLSEYGDEIDVVAPTDILKQIFKMPYSKGRLSVAVQRIGNTLVLNTGPDIEEGERLVRRHSNQAKSADQSLFLNFAMHSVRAEACDIPPNQYVPSEEQSNSSILPGQFEPREGIFVSSDLPAQGDRSQFLHQSGGGSGNEGLNRCSEYPQVNQENYWGSKHSKRSNRHHAVKKASQVGEKSRCPIQESEKYRRVGNDGFLRVLFWQFHNFRMLLGSDLLLFSNEKYVAVSLHLWDVARQVTPLTWLEAWLDNIMASVPELAICYHQNGVVQGYELLKTDDIFLLKGISEDGTPAFHPQVVQQNGLSVLRFLQDNCKQDPGAYWLYKSAGEDAIQLFDLSVIPKNHSSDDHDRSSSSLPSLMHGRRDSLFSLGTLLYRLAHRLSLSMATNSRAKCARLFRKCLDFLDEQDHLVVRALAHEQFARLILKCYEELDLTSEFVPLESEVTVTDAEDESPDYSLGMSGSDSHGKLSSEVAECIPSTEDGYMLQESESDEASAKLTLDANSSAPRKFLVSGGMEERDPKGADNSSSGEDILAVYQMSETTSHVVQTVADPISSKLAAVHHVSQAIKSLRWKRQLQKSEAELVDHGKKTPDRSSPVRCSLCVCGDSDCIEVCDIREWLPKSKMDHKLWKLVLLLGESYLALGQAYMEDGQLHQALKVVDIACSVYGSMPQHVEDAQFISSMVSSLSSQTKFTEKIGKTRTFIDDTTKSNMSSSTDYLNSEGFSSTYLFWANAWTLVGDVYVEYHLQRSKDISVLPERKACTKGLRMSSDVVKEVKRLKKKLGQFKQSCSTCYLINCSCQSDRANSGNSASSSSGNARSLGYGRKQNKRSQLRNSLHSVPGSPENDHSHQDVEITNNSESECLKTGTDRDTDIQDSNTTKDKLGATSLASNSRVDGMGCVVASSAREAPKARGRSGGIFEFLEGPIDGDAEYNLSVSISCYDAARKALAGLPTGSAELQSILKKQGWACNELGRNRLDRKELGKAELAFVDAIKAFKEVSDHTNIILINCNLGHGRRALAEEMVFKMENLKAHALLQNAYKQALETAKLEYSEALRYYGAARLELDIVGEGAGLVTLSSSLRSEVYTQFANTYLRLGMLLAREDISAEVYENGAMEDLTIGHVNPCDKRTRKEMRKHEISANDAIREALCMYESLGELRKQEAAYAYFQLACYHRDCCLRFLHQIKLPRSESSILHKVKQYASLAERSWQKSINFYGPKTHSVMYLTVLIERSALPWKLSESFHSNAMMESALSRLFEGRHVSGGANVDSSINGQSEVYIKFRGQLQALLKKMLQMALSASTNKSSVAPQATPINNSSGDVAKLRELYGMALKLTDLSQLHEMYELWSP</sequence>
<feature type="compositionally biased region" description="Basic residues" evidence="1">
    <location>
        <begin position="291"/>
        <end position="303"/>
    </location>
</feature>
<dbReference type="GO" id="GO:0045893">
    <property type="term" value="P:positive regulation of DNA-templated transcription"/>
    <property type="evidence" value="ECO:0007669"/>
    <property type="project" value="TreeGrafter"/>
</dbReference>
<gene>
    <name evidence="3" type="ORF">BVC80_1519g30</name>
</gene>
<reference evidence="3 4" key="1">
    <citation type="journal article" date="2017" name="Mol. Plant">
        <title>The Genome of Medicinal Plant Macleaya cordata Provides New Insights into Benzylisoquinoline Alkaloids Metabolism.</title>
        <authorList>
            <person name="Liu X."/>
            <person name="Liu Y."/>
            <person name="Huang P."/>
            <person name="Ma Y."/>
            <person name="Qing Z."/>
            <person name="Tang Q."/>
            <person name="Cao H."/>
            <person name="Cheng P."/>
            <person name="Zheng Y."/>
            <person name="Yuan Z."/>
            <person name="Zhou Y."/>
            <person name="Liu J."/>
            <person name="Tang Z."/>
            <person name="Zhuo Y."/>
            <person name="Zhang Y."/>
            <person name="Yu L."/>
            <person name="Huang J."/>
            <person name="Yang P."/>
            <person name="Peng Q."/>
            <person name="Zhang J."/>
            <person name="Jiang W."/>
            <person name="Zhang Z."/>
            <person name="Lin K."/>
            <person name="Ro D.K."/>
            <person name="Chen X."/>
            <person name="Xiong X."/>
            <person name="Shang Y."/>
            <person name="Huang S."/>
            <person name="Zeng J."/>
        </authorList>
    </citation>
    <scope>NUCLEOTIDE SEQUENCE [LARGE SCALE GENOMIC DNA]</scope>
    <source>
        <strain evidence="4">cv. BLH2017</strain>
        <tissue evidence="3">Root</tissue>
    </source>
</reference>
<evidence type="ECO:0000313" key="3">
    <source>
        <dbReference type="EMBL" id="OVA01534.1"/>
    </source>
</evidence>
<dbReference type="InterPro" id="IPR056582">
    <property type="entry name" value="EDRF1_N"/>
</dbReference>
<dbReference type="InParanoid" id="A0A200PTJ7"/>
<dbReference type="PANTHER" id="PTHR15000">
    <property type="entry name" value="ERYTHROID DIFFERENTIATION-RELATED FACTOR 1"/>
    <property type="match status" value="1"/>
</dbReference>
<organism evidence="3 4">
    <name type="scientific">Macleaya cordata</name>
    <name type="common">Five-seeded plume-poppy</name>
    <name type="synonym">Bocconia cordata</name>
    <dbReference type="NCBI Taxonomy" id="56857"/>
    <lineage>
        <taxon>Eukaryota</taxon>
        <taxon>Viridiplantae</taxon>
        <taxon>Streptophyta</taxon>
        <taxon>Embryophyta</taxon>
        <taxon>Tracheophyta</taxon>
        <taxon>Spermatophyta</taxon>
        <taxon>Magnoliopsida</taxon>
        <taxon>Ranunculales</taxon>
        <taxon>Papaveraceae</taxon>
        <taxon>Papaveroideae</taxon>
        <taxon>Macleaya</taxon>
    </lineage>
</organism>
<feature type="domain" description="EDRF1 N-terminal" evidence="2">
    <location>
        <begin position="124"/>
        <end position="183"/>
    </location>
</feature>